<dbReference type="EMBL" id="FZQP02001004">
    <property type="protein sequence ID" value="VVC91270.1"/>
    <property type="molecule type" value="Genomic_DNA"/>
</dbReference>
<name>A0A5E4PZ18_9NEOP</name>
<evidence type="ECO:0000313" key="2">
    <source>
        <dbReference type="Proteomes" id="UP000324832"/>
    </source>
</evidence>
<proteinExistence type="predicted"/>
<evidence type="ECO:0000313" key="1">
    <source>
        <dbReference type="EMBL" id="VVC91270.1"/>
    </source>
</evidence>
<keyword evidence="2" id="KW-1185">Reference proteome</keyword>
<sequence>MRHLYRPKQQQIDFYWTQLREVYNGYLEQHKPIMAHYNCLRDKDDFYQRDIAKNEVLIEQATIDLISLQKEYFKTTNLMNNKLERLNKHKEKLTKQYCHMKRDSKVNRALEDEMLSILVEASQGTIQNLSKLKDKLNKIIQMDRICSKYEKDEDKNIASEQTNNNDFAIDFENLNSAMIVQVMCLKSEKTKLSKENNQLKQYIKRYLTDLALKDTKARPVTSNYHTEMEKINIKISRPVTCIEGALSNVVLHERRVKLEQQRMKQVGGIKSYPRVNCW</sequence>
<dbReference type="AlphaFoldDB" id="A0A5E4PZ18"/>
<accession>A0A5E4PZ18</accession>
<dbReference type="Proteomes" id="UP000324832">
    <property type="component" value="Unassembled WGS sequence"/>
</dbReference>
<protein>
    <submittedName>
        <fullName evidence="1">Uncharacterized protein</fullName>
    </submittedName>
</protein>
<reference evidence="1 2" key="1">
    <citation type="submission" date="2017-07" db="EMBL/GenBank/DDBJ databases">
        <authorList>
            <person name="Talla V."/>
            <person name="Backstrom N."/>
        </authorList>
    </citation>
    <scope>NUCLEOTIDE SEQUENCE [LARGE SCALE GENOMIC DNA]</scope>
</reference>
<gene>
    <name evidence="1" type="ORF">LSINAPIS_LOCUS3976</name>
</gene>
<organism evidence="1 2">
    <name type="scientific">Leptidea sinapis</name>
    <dbReference type="NCBI Taxonomy" id="189913"/>
    <lineage>
        <taxon>Eukaryota</taxon>
        <taxon>Metazoa</taxon>
        <taxon>Ecdysozoa</taxon>
        <taxon>Arthropoda</taxon>
        <taxon>Hexapoda</taxon>
        <taxon>Insecta</taxon>
        <taxon>Pterygota</taxon>
        <taxon>Neoptera</taxon>
        <taxon>Endopterygota</taxon>
        <taxon>Lepidoptera</taxon>
        <taxon>Glossata</taxon>
        <taxon>Ditrysia</taxon>
        <taxon>Papilionoidea</taxon>
        <taxon>Pieridae</taxon>
        <taxon>Dismorphiinae</taxon>
        <taxon>Leptidea</taxon>
    </lineage>
</organism>